<keyword evidence="3" id="KW-1185">Reference proteome</keyword>
<keyword evidence="1" id="KW-0812">Transmembrane</keyword>
<dbReference type="RefSeq" id="WP_182704222.1">
    <property type="nucleotide sequence ID" value="NZ_JACJII010000001.1"/>
</dbReference>
<organism evidence="2 3">
    <name type="scientific">Thermomonospora cellulosilytica</name>
    <dbReference type="NCBI Taxonomy" id="1411118"/>
    <lineage>
        <taxon>Bacteria</taxon>
        <taxon>Bacillati</taxon>
        <taxon>Actinomycetota</taxon>
        <taxon>Actinomycetes</taxon>
        <taxon>Streptosporangiales</taxon>
        <taxon>Thermomonosporaceae</taxon>
        <taxon>Thermomonospora</taxon>
    </lineage>
</organism>
<dbReference type="AlphaFoldDB" id="A0A7W3MUD8"/>
<keyword evidence="1" id="KW-0472">Membrane</keyword>
<comment type="caution">
    <text evidence="2">The sequence shown here is derived from an EMBL/GenBank/DDBJ whole genome shotgun (WGS) entry which is preliminary data.</text>
</comment>
<accession>A0A7W3MUD8</accession>
<proteinExistence type="predicted"/>
<evidence type="ECO:0000313" key="2">
    <source>
        <dbReference type="EMBL" id="MBA9002066.1"/>
    </source>
</evidence>
<protein>
    <submittedName>
        <fullName evidence="2">Uncharacterized protein</fullName>
    </submittedName>
</protein>
<dbReference type="EMBL" id="JACJII010000001">
    <property type="protein sequence ID" value="MBA9002066.1"/>
    <property type="molecule type" value="Genomic_DNA"/>
</dbReference>
<keyword evidence="1" id="KW-1133">Transmembrane helix</keyword>
<evidence type="ECO:0000256" key="1">
    <source>
        <dbReference type="SAM" id="Phobius"/>
    </source>
</evidence>
<feature type="transmembrane region" description="Helical" evidence="1">
    <location>
        <begin position="6"/>
        <end position="26"/>
    </location>
</feature>
<name>A0A7W3MUD8_9ACTN</name>
<dbReference type="Proteomes" id="UP000539313">
    <property type="component" value="Unassembled WGS sequence"/>
</dbReference>
<reference evidence="2 3" key="1">
    <citation type="submission" date="2020-08" db="EMBL/GenBank/DDBJ databases">
        <title>Sequencing the genomes of 1000 actinobacteria strains.</title>
        <authorList>
            <person name="Klenk H.-P."/>
        </authorList>
    </citation>
    <scope>NUCLEOTIDE SEQUENCE [LARGE SCALE GENOMIC DNA]</scope>
    <source>
        <strain evidence="2 3">DSM 45823</strain>
    </source>
</reference>
<gene>
    <name evidence="2" type="ORF">HNR21_000948</name>
</gene>
<evidence type="ECO:0000313" key="3">
    <source>
        <dbReference type="Proteomes" id="UP000539313"/>
    </source>
</evidence>
<sequence>MAASDWIALWGAGLSTVVAAYQIGVWRKDKPNLSVSIGIVQEPLAEEEVESARGTPIVVKRGGDDHLTEVLVGIKVANNGRRAIQISAILIEFISGDYVNYVEVVPNSLPTLLEPLTSTVATFQKEFIDEVESLTFLGVVDFRGRRYHPNLSQVREIVESCWKLPSRRRIYQRRGDAAKRVFAFQARDKATLRSVPISSFKRRFRVVIRRTPDDQLLRQIPPQPGNGQ</sequence>